<evidence type="ECO:0000256" key="2">
    <source>
        <dbReference type="ARBA" id="ARBA00022448"/>
    </source>
</evidence>
<dbReference type="Pfam" id="PF00528">
    <property type="entry name" value="BPD_transp_1"/>
    <property type="match status" value="1"/>
</dbReference>
<evidence type="ECO:0000313" key="10">
    <source>
        <dbReference type="Proteomes" id="UP000063699"/>
    </source>
</evidence>
<keyword evidence="6 7" id="KW-0472">Membrane</keyword>
<evidence type="ECO:0000256" key="1">
    <source>
        <dbReference type="ARBA" id="ARBA00004651"/>
    </source>
</evidence>
<feature type="transmembrane region" description="Helical" evidence="7">
    <location>
        <begin position="287"/>
        <end position="308"/>
    </location>
</feature>
<keyword evidence="4 7" id="KW-0812">Transmembrane</keyword>
<dbReference type="Gene3D" id="1.10.3720.10">
    <property type="entry name" value="MetI-like"/>
    <property type="match status" value="1"/>
</dbReference>
<dbReference type="OrthoDB" id="147639at2"/>
<feature type="transmembrane region" description="Helical" evidence="7">
    <location>
        <begin position="101"/>
        <end position="122"/>
    </location>
</feature>
<evidence type="ECO:0000256" key="6">
    <source>
        <dbReference type="ARBA" id="ARBA00023136"/>
    </source>
</evidence>
<evidence type="ECO:0000256" key="4">
    <source>
        <dbReference type="ARBA" id="ARBA00022692"/>
    </source>
</evidence>
<comment type="similarity">
    <text evidence="7">Belongs to the binding-protein-dependent transport system permease family.</text>
</comment>
<organism evidence="9 10">
    <name type="scientific">Kibdelosporangium phytohabitans</name>
    <dbReference type="NCBI Taxonomy" id="860235"/>
    <lineage>
        <taxon>Bacteria</taxon>
        <taxon>Bacillati</taxon>
        <taxon>Actinomycetota</taxon>
        <taxon>Actinomycetes</taxon>
        <taxon>Pseudonocardiales</taxon>
        <taxon>Pseudonocardiaceae</taxon>
        <taxon>Kibdelosporangium</taxon>
    </lineage>
</organism>
<dbReference type="PANTHER" id="PTHR43163:SF6">
    <property type="entry name" value="DIPEPTIDE TRANSPORT SYSTEM PERMEASE PROTEIN DPPB-RELATED"/>
    <property type="match status" value="1"/>
</dbReference>
<keyword evidence="2 7" id="KW-0813">Transport</keyword>
<dbReference type="PROSITE" id="PS50928">
    <property type="entry name" value="ABC_TM1"/>
    <property type="match status" value="1"/>
</dbReference>
<keyword evidence="10" id="KW-1185">Reference proteome</keyword>
<name>A0A0N9I654_9PSEU</name>
<proteinExistence type="inferred from homology"/>
<keyword evidence="3" id="KW-1003">Cell membrane</keyword>
<dbReference type="PANTHER" id="PTHR43163">
    <property type="entry name" value="DIPEPTIDE TRANSPORT SYSTEM PERMEASE PROTEIN DPPB-RELATED"/>
    <property type="match status" value="1"/>
</dbReference>
<feature type="domain" description="ABC transmembrane type-1" evidence="8">
    <location>
        <begin position="95"/>
        <end position="305"/>
    </location>
</feature>
<evidence type="ECO:0000313" key="9">
    <source>
        <dbReference type="EMBL" id="ALG09922.1"/>
    </source>
</evidence>
<dbReference type="AlphaFoldDB" id="A0A0N9I654"/>
<dbReference type="Proteomes" id="UP000063699">
    <property type="component" value="Chromosome"/>
</dbReference>
<dbReference type="EMBL" id="CP012752">
    <property type="protein sequence ID" value="ALG09922.1"/>
    <property type="molecule type" value="Genomic_DNA"/>
</dbReference>
<dbReference type="InterPro" id="IPR000515">
    <property type="entry name" value="MetI-like"/>
</dbReference>
<dbReference type="STRING" id="860235.AOZ06_26180"/>
<comment type="subcellular location">
    <subcellularLocation>
        <location evidence="1 7">Cell membrane</location>
        <topology evidence="1 7">Multi-pass membrane protein</topology>
    </subcellularLocation>
</comment>
<reference evidence="9 10" key="1">
    <citation type="submission" date="2015-07" db="EMBL/GenBank/DDBJ databases">
        <title>Genome sequencing of Kibdelosporangium phytohabitans.</title>
        <authorList>
            <person name="Qin S."/>
            <person name="Xing K."/>
        </authorList>
    </citation>
    <scope>NUCLEOTIDE SEQUENCE [LARGE SCALE GENOMIC DNA]</scope>
    <source>
        <strain evidence="9 10">KLBMP1111</strain>
    </source>
</reference>
<dbReference type="CDD" id="cd06261">
    <property type="entry name" value="TM_PBP2"/>
    <property type="match status" value="1"/>
</dbReference>
<gene>
    <name evidence="9" type="ORF">AOZ06_26180</name>
</gene>
<feature type="transmembrane region" description="Helical" evidence="7">
    <location>
        <begin position="236"/>
        <end position="258"/>
    </location>
</feature>
<dbReference type="Pfam" id="PF19300">
    <property type="entry name" value="BPD_transp_1_N"/>
    <property type="match status" value="1"/>
</dbReference>
<dbReference type="RefSeq" id="WP_054291826.1">
    <property type="nucleotide sequence ID" value="NZ_CP012752.1"/>
</dbReference>
<accession>A0A0N9I654</accession>
<dbReference type="GO" id="GO:0071916">
    <property type="term" value="F:dipeptide transmembrane transporter activity"/>
    <property type="evidence" value="ECO:0007669"/>
    <property type="project" value="TreeGrafter"/>
</dbReference>
<keyword evidence="5 7" id="KW-1133">Transmembrane helix</keyword>
<dbReference type="InterPro" id="IPR035906">
    <property type="entry name" value="MetI-like_sf"/>
</dbReference>
<dbReference type="SUPFAM" id="SSF161098">
    <property type="entry name" value="MetI-like"/>
    <property type="match status" value="1"/>
</dbReference>
<feature type="transmembrane region" description="Helical" evidence="7">
    <location>
        <begin position="134"/>
        <end position="162"/>
    </location>
</feature>
<evidence type="ECO:0000256" key="5">
    <source>
        <dbReference type="ARBA" id="ARBA00022989"/>
    </source>
</evidence>
<dbReference type="KEGG" id="kphy:AOZ06_26180"/>
<feature type="transmembrane region" description="Helical" evidence="7">
    <location>
        <begin position="182"/>
        <end position="201"/>
    </location>
</feature>
<evidence type="ECO:0000256" key="3">
    <source>
        <dbReference type="ARBA" id="ARBA00022475"/>
    </source>
</evidence>
<dbReference type="GO" id="GO:0005886">
    <property type="term" value="C:plasma membrane"/>
    <property type="evidence" value="ECO:0007669"/>
    <property type="project" value="UniProtKB-SubCell"/>
</dbReference>
<evidence type="ECO:0000259" key="8">
    <source>
        <dbReference type="PROSITE" id="PS50928"/>
    </source>
</evidence>
<sequence length="316" mass="33286">MMLYVLRRFALLVLALVVASVLVFLLLRLLPGDVAATIGGIQATPEQLAAIRSGLGLDRPLTGQYLSWVSGVLAGDFGRSQLNGTSVGAELGRKLEVTAPLIAGAVVISLAIAVPFGTWAAVRHRSPVGSGISAVSQLGIAVPTLWLGLVLVLVFSVQLGWLPAQGFPVDRWEEPGRALHSLVLPCIALGLTEGAVLLRFVRSAVLGVLHADYVRTARAKGLTKTQALLRHGFRNAALPVVSVLGLQLAALIVGTVVIERVFTLPGVGGMLVTDVGNRDLVKVQGEVFLVVAAVLLIGFLIDVVHRLIDPRLRDAS</sequence>
<evidence type="ECO:0000256" key="7">
    <source>
        <dbReference type="RuleBase" id="RU363032"/>
    </source>
</evidence>
<protein>
    <submittedName>
        <fullName evidence="9">ABC transporter permease</fullName>
    </submittedName>
</protein>
<dbReference type="InterPro" id="IPR045621">
    <property type="entry name" value="BPD_transp_1_N"/>
</dbReference>